<dbReference type="PANTHER" id="PTHR36966">
    <property type="entry name" value="REP-ASSOCIATED TYROSINE TRANSPOSASE"/>
    <property type="match status" value="1"/>
</dbReference>
<protein>
    <recommendedName>
        <fullName evidence="1">Transposase IS200-like domain-containing protein</fullName>
    </recommendedName>
</protein>
<reference evidence="2" key="1">
    <citation type="journal article" date="2015" name="Nature">
        <title>Complex archaea that bridge the gap between prokaryotes and eukaryotes.</title>
        <authorList>
            <person name="Spang A."/>
            <person name="Saw J.H."/>
            <person name="Jorgensen S.L."/>
            <person name="Zaremba-Niedzwiedzka K."/>
            <person name="Martijn J."/>
            <person name="Lind A.E."/>
            <person name="van Eijk R."/>
            <person name="Schleper C."/>
            <person name="Guy L."/>
            <person name="Ettema T.J."/>
        </authorList>
    </citation>
    <scope>NUCLEOTIDE SEQUENCE</scope>
</reference>
<dbReference type="InterPro" id="IPR002686">
    <property type="entry name" value="Transposase_17"/>
</dbReference>
<gene>
    <name evidence="2" type="ORF">LCGC14_0306720</name>
</gene>
<sequence length="150" mass="17559">MANTHKRLKGRCPTINAFYSITLCCYSRKPLLANYLNAQLISKKLALFSKNNSLSTICYVIMPDHIHWLLQLNSNPDLSNLIRKFKNITTYRLNKQNGTEGRVWQSNYYDHKVRDGEDIINQARYIVANPLRAGLVDNIRKYPYWDCVYL</sequence>
<dbReference type="Pfam" id="PF01797">
    <property type="entry name" value="Y1_Tnp"/>
    <property type="match status" value="1"/>
</dbReference>
<comment type="caution">
    <text evidence="2">The sequence shown here is derived from an EMBL/GenBank/DDBJ whole genome shotgun (WGS) entry which is preliminary data.</text>
</comment>
<dbReference type="GO" id="GO:0043565">
    <property type="term" value="F:sequence-specific DNA binding"/>
    <property type="evidence" value="ECO:0007669"/>
    <property type="project" value="TreeGrafter"/>
</dbReference>
<proteinExistence type="predicted"/>
<name>A0A0F9TTP1_9ZZZZ</name>
<dbReference type="SMART" id="SM01321">
    <property type="entry name" value="Y1_Tnp"/>
    <property type="match status" value="1"/>
</dbReference>
<dbReference type="InterPro" id="IPR052715">
    <property type="entry name" value="RAYT_transposase"/>
</dbReference>
<evidence type="ECO:0000259" key="1">
    <source>
        <dbReference type="SMART" id="SM01321"/>
    </source>
</evidence>
<dbReference type="EMBL" id="LAZR01000196">
    <property type="protein sequence ID" value="KKN82714.1"/>
    <property type="molecule type" value="Genomic_DNA"/>
</dbReference>
<dbReference type="InterPro" id="IPR036515">
    <property type="entry name" value="Transposase_17_sf"/>
</dbReference>
<dbReference type="Gene3D" id="3.30.70.1290">
    <property type="entry name" value="Transposase IS200-like"/>
    <property type="match status" value="1"/>
</dbReference>
<accession>A0A0F9TTP1</accession>
<evidence type="ECO:0000313" key="2">
    <source>
        <dbReference type="EMBL" id="KKN82714.1"/>
    </source>
</evidence>
<dbReference type="NCBIfam" id="NF047646">
    <property type="entry name" value="REP_Tyr_transpos"/>
    <property type="match status" value="1"/>
</dbReference>
<dbReference type="GO" id="GO:0004803">
    <property type="term" value="F:transposase activity"/>
    <property type="evidence" value="ECO:0007669"/>
    <property type="project" value="InterPro"/>
</dbReference>
<feature type="domain" description="Transposase IS200-like" evidence="1">
    <location>
        <begin position="14"/>
        <end position="129"/>
    </location>
</feature>
<dbReference type="GO" id="GO:0006313">
    <property type="term" value="P:DNA transposition"/>
    <property type="evidence" value="ECO:0007669"/>
    <property type="project" value="InterPro"/>
</dbReference>
<dbReference type="SUPFAM" id="SSF143422">
    <property type="entry name" value="Transposase IS200-like"/>
    <property type="match status" value="1"/>
</dbReference>
<organism evidence="2">
    <name type="scientific">marine sediment metagenome</name>
    <dbReference type="NCBI Taxonomy" id="412755"/>
    <lineage>
        <taxon>unclassified sequences</taxon>
        <taxon>metagenomes</taxon>
        <taxon>ecological metagenomes</taxon>
    </lineage>
</organism>
<dbReference type="PANTHER" id="PTHR36966:SF1">
    <property type="entry name" value="REP-ASSOCIATED TYROSINE TRANSPOSASE"/>
    <property type="match status" value="1"/>
</dbReference>
<dbReference type="AlphaFoldDB" id="A0A0F9TTP1"/>